<dbReference type="Gene3D" id="2.40.160.20">
    <property type="match status" value="1"/>
</dbReference>
<feature type="domain" description="Outer membrane protein OmpA-like transmembrane" evidence="3">
    <location>
        <begin position="20"/>
        <end position="208"/>
    </location>
</feature>
<dbReference type="KEGG" id="mpau:ZMTM_23070"/>
<name>A0A8D5G4Z6_9PROT</name>
<feature type="signal peptide" evidence="2">
    <location>
        <begin position="1"/>
        <end position="20"/>
    </location>
</feature>
<keyword evidence="5" id="KW-1185">Reference proteome</keyword>
<proteinExistence type="predicted"/>
<evidence type="ECO:0000256" key="1">
    <source>
        <dbReference type="ARBA" id="ARBA00004442"/>
    </source>
</evidence>
<organism evidence="4 5">
    <name type="scientific">Methyloradius palustris</name>
    <dbReference type="NCBI Taxonomy" id="2778876"/>
    <lineage>
        <taxon>Bacteria</taxon>
        <taxon>Pseudomonadati</taxon>
        <taxon>Pseudomonadota</taxon>
        <taxon>Betaproteobacteria</taxon>
        <taxon>Nitrosomonadales</taxon>
        <taxon>Methylophilaceae</taxon>
        <taxon>Methyloradius</taxon>
    </lineage>
</organism>
<dbReference type="Proteomes" id="UP000826722">
    <property type="component" value="Chromosome"/>
</dbReference>
<evidence type="ECO:0000259" key="3">
    <source>
        <dbReference type="Pfam" id="PF01389"/>
    </source>
</evidence>
<dbReference type="InterPro" id="IPR011250">
    <property type="entry name" value="OMP/PagP_B-barrel"/>
</dbReference>
<dbReference type="EMBL" id="AP024110">
    <property type="protein sequence ID" value="BCM26048.1"/>
    <property type="molecule type" value="Genomic_DNA"/>
</dbReference>
<sequence length="208" mass="21578">MKKLALLAVLSTLTIAPAYAADGFYAVGSVGWSKLDLDKGSIDSQLVSAGVTGLNSSTDESDVGYKLQLGYQFTENLAIEGGYIDLGKTSYSASYTGGNANAEAKARGVNLSVVYIYPINNDFSVFGKIGIIDARVKASVVATGPGGTASASASSTDVKPTIGFGATYNLNETVGIRAEYEFFNKLGNSDSTGESNVNLVSAGLVYKF</sequence>
<feature type="chain" id="PRO_5034059333" evidence="2">
    <location>
        <begin position="21"/>
        <end position="208"/>
    </location>
</feature>
<dbReference type="SUPFAM" id="SSF56925">
    <property type="entry name" value="OMPA-like"/>
    <property type="match status" value="1"/>
</dbReference>
<evidence type="ECO:0000256" key="2">
    <source>
        <dbReference type="SAM" id="SignalP"/>
    </source>
</evidence>
<evidence type="ECO:0000313" key="5">
    <source>
        <dbReference type="Proteomes" id="UP000826722"/>
    </source>
</evidence>
<dbReference type="GO" id="GO:0009279">
    <property type="term" value="C:cell outer membrane"/>
    <property type="evidence" value="ECO:0007669"/>
    <property type="project" value="UniProtKB-SubCell"/>
</dbReference>
<keyword evidence="2" id="KW-0732">Signal</keyword>
<gene>
    <name evidence="4" type="ORF">ZMTM_23070</name>
</gene>
<dbReference type="AlphaFoldDB" id="A0A8D5G4Z6"/>
<protein>
    <submittedName>
        <fullName evidence="4">Membrane protein</fullName>
    </submittedName>
</protein>
<accession>A0A8D5G4Z6</accession>
<comment type="subcellular location">
    <subcellularLocation>
        <location evidence="1">Cell outer membrane</location>
    </subcellularLocation>
</comment>
<dbReference type="RefSeq" id="WP_221764074.1">
    <property type="nucleotide sequence ID" value="NZ_AP024110.1"/>
</dbReference>
<dbReference type="InterPro" id="IPR000498">
    <property type="entry name" value="OmpA-like_TM_dom"/>
</dbReference>
<dbReference type="Pfam" id="PF01389">
    <property type="entry name" value="OmpA_membrane"/>
    <property type="match status" value="1"/>
</dbReference>
<reference evidence="4" key="1">
    <citation type="journal article" date="2021" name="Arch. Microbiol.">
        <title>Methyloradius palustris gen. nov., sp. nov., a methanol-oxidizing bacterium isolated from snow.</title>
        <authorList>
            <person name="Miyadera T."/>
            <person name="Kojima H."/>
            <person name="Fukui M."/>
        </authorList>
    </citation>
    <scope>NUCLEOTIDE SEQUENCE</scope>
    <source>
        <strain evidence="4">Zm11</strain>
    </source>
</reference>
<evidence type="ECO:0000313" key="4">
    <source>
        <dbReference type="EMBL" id="BCM26048.1"/>
    </source>
</evidence>